<organism evidence="1">
    <name type="scientific">Desmodus rotundus</name>
    <name type="common">Vampire bat</name>
    <dbReference type="NCBI Taxonomy" id="9430"/>
    <lineage>
        <taxon>Eukaryota</taxon>
        <taxon>Metazoa</taxon>
        <taxon>Chordata</taxon>
        <taxon>Craniata</taxon>
        <taxon>Vertebrata</taxon>
        <taxon>Euteleostomi</taxon>
        <taxon>Mammalia</taxon>
        <taxon>Eutheria</taxon>
        <taxon>Laurasiatheria</taxon>
        <taxon>Chiroptera</taxon>
        <taxon>Yangochiroptera</taxon>
        <taxon>Phyllostomidae</taxon>
        <taxon>Desmodontinae</taxon>
        <taxon>Desmodus</taxon>
    </lineage>
</organism>
<proteinExistence type="evidence at transcript level"/>
<protein>
    <submittedName>
        <fullName evidence="1">Uncharacterized protein</fullName>
    </submittedName>
</protein>
<dbReference type="EMBL" id="GABZ01003087">
    <property type="protein sequence ID" value="JAA50438.1"/>
    <property type="molecule type" value="mRNA"/>
</dbReference>
<accession>K9IQ69</accession>
<name>K9IQ69_DESRO</name>
<evidence type="ECO:0000313" key="1">
    <source>
        <dbReference type="EMBL" id="JAA50438.1"/>
    </source>
</evidence>
<sequence length="101" mass="11696">FPDTLNTFASPPVIAFLFPLSRPSFLCLVPGRQVISVFGMFFQGKGYNTVCDTILWFLKLAHVRNEESSYIIQLKFLVIRCSLGIYCVQDTRPLIYYTERY</sequence>
<feature type="non-terminal residue" evidence="1">
    <location>
        <position position="1"/>
    </location>
</feature>
<dbReference type="AlphaFoldDB" id="K9IQ69"/>
<reference evidence="1" key="1">
    <citation type="submission" date="2012-11" db="EMBL/GenBank/DDBJ databases">
        <title>The Vampirome: Transcriptome and Proteome Analysis of the Submandibular and Accessory Glands of the Vampire Bat and Vector of Human Rabies, Desmodus rotundus.</title>
        <authorList>
            <person name="Francischetti I.M.B."/>
            <person name="Assumpcao T.C.F."/>
            <person name="Ma D."/>
            <person name="Vicente E.C."/>
            <person name="Ribeiro J.M.C."/>
        </authorList>
    </citation>
    <scope>NUCLEOTIDE SEQUENCE</scope>
    <source>
        <tissue evidence="1">Salivary gland</tissue>
    </source>
</reference>